<keyword evidence="8" id="KW-0449">Lipoprotein</keyword>
<evidence type="ECO:0000259" key="10">
    <source>
        <dbReference type="Pfam" id="PF13206"/>
    </source>
</evidence>
<evidence type="ECO:0000256" key="3">
    <source>
        <dbReference type="ARBA" id="ARBA00022475"/>
    </source>
</evidence>
<evidence type="ECO:0000256" key="1">
    <source>
        <dbReference type="ARBA" id="ARBA00002523"/>
    </source>
</evidence>
<comment type="subcellular location">
    <subcellularLocation>
        <location evidence="2">Cell membrane</location>
        <topology evidence="2">Lipid-anchor</topology>
        <topology evidence="2">GPI-anchor</topology>
    </subcellularLocation>
</comment>
<dbReference type="VEuPathDB" id="TriTrypDB:Tb1125.Tb11.v5.0917"/>
<dbReference type="GO" id="GO:0005886">
    <property type="term" value="C:plasma membrane"/>
    <property type="evidence" value="ECO:0007669"/>
    <property type="project" value="UniProtKB-SubCell"/>
</dbReference>
<dbReference type="InterPro" id="IPR025932">
    <property type="entry name" value="Trypano_VSG_B_N_dom"/>
</dbReference>
<keyword evidence="7" id="KW-0325">Glycoprotein</keyword>
<evidence type="ECO:0000256" key="2">
    <source>
        <dbReference type="ARBA" id="ARBA00004609"/>
    </source>
</evidence>
<protein>
    <submittedName>
        <fullName evidence="11">Variant surface glycoprotein 1657</fullName>
    </submittedName>
</protein>
<keyword evidence="4" id="KW-0336">GPI-anchor</keyword>
<name>M4TC50_9TRYP</name>
<evidence type="ECO:0000256" key="9">
    <source>
        <dbReference type="SAM" id="SignalP"/>
    </source>
</evidence>
<sequence length="332" mass="35631">MNSHVILAFLLVLFPALVQYARGAQGDTQNGKEFHAMCSLISLARSDVTKLNLAQLSSPNVSEIEQLNMSASVTSWYNAFDDEVKDAQPDKAESTCSKIMAHDKESCKSLYTKWQATKAAFVAASKTNDKLKLKRGPQEIVAARRIQKQLALTADRANAIHTDYVNNIKPSLANGSPETKADMENALFRASASKKDGNDAETCTHSSNRATDCAIRAAGKSLIGDLISLCAPDNTATDVKICGHKVGTNGQAWGGSFKQKTVWDILAPKFPPFSGVLTAAKITAALATFRVALRSDKQADAGTVVSGQAHTDGTCDSQPEVACVDYTKEMLE</sequence>
<keyword evidence="5 9" id="KW-0732">Signal</keyword>
<dbReference type="AlphaFoldDB" id="M4TC50"/>
<evidence type="ECO:0000256" key="8">
    <source>
        <dbReference type="ARBA" id="ARBA00023288"/>
    </source>
</evidence>
<evidence type="ECO:0000256" key="6">
    <source>
        <dbReference type="ARBA" id="ARBA00023136"/>
    </source>
</evidence>
<dbReference type="VEuPathDB" id="TriTrypDB:Tb11.v5.0917"/>
<dbReference type="GO" id="GO:0098552">
    <property type="term" value="C:side of membrane"/>
    <property type="evidence" value="ECO:0007669"/>
    <property type="project" value="UniProtKB-KW"/>
</dbReference>
<proteinExistence type="predicted"/>
<evidence type="ECO:0000256" key="4">
    <source>
        <dbReference type="ARBA" id="ARBA00022622"/>
    </source>
</evidence>
<keyword evidence="3" id="KW-1003">Cell membrane</keyword>
<comment type="function">
    <text evidence="1">VSG forms a coat on the surface of the parasite. The trypanosome evades the immune response of the host by expressing a series of antigenically distinct VSGs from an estimated 1000 VSG genes.</text>
</comment>
<dbReference type="VEuPathDB" id="TriTrypDB:Tb427_000163000"/>
<feature type="domain" description="Trypanosome variant surface glycoprotein B-type N-terminal" evidence="10">
    <location>
        <begin position="13"/>
        <end position="328"/>
    </location>
</feature>
<evidence type="ECO:0000256" key="5">
    <source>
        <dbReference type="ARBA" id="ARBA00022729"/>
    </source>
</evidence>
<keyword evidence="6" id="KW-0472">Membrane</keyword>
<reference evidence="11" key="2">
    <citation type="journal article" date="2014" name="Mol. Biochem. Parasitol.">
        <title>Capturing the variant surface glycoprotein repertoire (the VSGnome) of Trypanosoma brucei Lister 427.</title>
        <authorList>
            <person name="Cross G.A."/>
            <person name="Kim H.S."/>
            <person name="Wickstead B."/>
        </authorList>
    </citation>
    <scope>NUCLEOTIDE SEQUENCE</scope>
    <source>
        <strain evidence="11">Lister 427</strain>
    </source>
</reference>
<evidence type="ECO:0000313" key="11">
    <source>
        <dbReference type="EMBL" id="AGH60575.1"/>
    </source>
</evidence>
<feature type="chain" id="PRO_5004058686" evidence="9">
    <location>
        <begin position="24"/>
        <end position="332"/>
    </location>
</feature>
<accession>M4TC50</accession>
<evidence type="ECO:0000256" key="7">
    <source>
        <dbReference type="ARBA" id="ARBA00023180"/>
    </source>
</evidence>
<reference evidence="11" key="1">
    <citation type="submission" date="2013-02" db="EMBL/GenBank/DDBJ databases">
        <authorList>
            <person name="Cross G.A.M."/>
            <person name="Kim H.-S."/>
            <person name="Wickstead B."/>
        </authorList>
    </citation>
    <scope>NUCLEOTIDE SEQUENCE</scope>
    <source>
        <strain evidence="11">Lister 427</strain>
    </source>
</reference>
<organism evidence="11">
    <name type="scientific">Trypanosoma brucei</name>
    <dbReference type="NCBI Taxonomy" id="5691"/>
    <lineage>
        <taxon>Eukaryota</taxon>
        <taxon>Discoba</taxon>
        <taxon>Euglenozoa</taxon>
        <taxon>Kinetoplastea</taxon>
        <taxon>Metakinetoplastina</taxon>
        <taxon>Trypanosomatida</taxon>
        <taxon>Trypanosomatidae</taxon>
        <taxon>Trypanosoma</taxon>
    </lineage>
</organism>
<feature type="signal peptide" evidence="9">
    <location>
        <begin position="1"/>
        <end position="23"/>
    </location>
</feature>
<dbReference type="Pfam" id="PF13206">
    <property type="entry name" value="VSG_B"/>
    <property type="match status" value="1"/>
</dbReference>
<dbReference type="EMBL" id="KC613144">
    <property type="protein sequence ID" value="AGH60575.1"/>
    <property type="molecule type" value="Genomic_DNA"/>
</dbReference>